<feature type="domain" description="Translation initiation factor beta propellor-like" evidence="10">
    <location>
        <begin position="242"/>
        <end position="443"/>
    </location>
</feature>
<dbReference type="InterPro" id="IPR015943">
    <property type="entry name" value="WD40/YVTN_repeat-like_dom_sf"/>
</dbReference>
<dbReference type="PANTHER" id="PTHR13227:SF0">
    <property type="entry name" value="EUKARYOTIC TRANSLATION INITIATION FACTOR 2A"/>
    <property type="match status" value="1"/>
</dbReference>
<evidence type="ECO:0000259" key="10">
    <source>
        <dbReference type="Pfam" id="PF08662"/>
    </source>
</evidence>
<evidence type="ECO:0000256" key="3">
    <source>
        <dbReference type="ARBA" id="ARBA00022540"/>
    </source>
</evidence>
<evidence type="ECO:0000256" key="4">
    <source>
        <dbReference type="ARBA" id="ARBA00022574"/>
    </source>
</evidence>
<dbReference type="GO" id="GO:0003743">
    <property type="term" value="F:translation initiation factor activity"/>
    <property type="evidence" value="ECO:0007669"/>
    <property type="project" value="UniProtKB-KW"/>
</dbReference>
<keyword evidence="4" id="KW-0853">WD repeat</keyword>
<feature type="coiled-coil region" evidence="8">
    <location>
        <begin position="594"/>
        <end position="640"/>
    </location>
</feature>
<evidence type="ECO:0000256" key="1">
    <source>
        <dbReference type="ARBA" id="ARBA00009573"/>
    </source>
</evidence>
<dbReference type="PANTHER" id="PTHR13227">
    <property type="entry name" value="EUKARYOTIC TRANSLATION INITIATION FACTOR 2A"/>
    <property type="match status" value="1"/>
</dbReference>
<evidence type="ECO:0000256" key="7">
    <source>
        <dbReference type="ARBA" id="ARBA00022917"/>
    </source>
</evidence>
<evidence type="ECO:0000313" key="11">
    <source>
        <dbReference type="EMBL" id="GAX27449.1"/>
    </source>
</evidence>
<dbReference type="Pfam" id="PF08662">
    <property type="entry name" value="eIF2A"/>
    <property type="match status" value="1"/>
</dbReference>
<evidence type="ECO:0000256" key="6">
    <source>
        <dbReference type="ARBA" id="ARBA00022845"/>
    </source>
</evidence>
<evidence type="ECO:0000313" key="12">
    <source>
        <dbReference type="Proteomes" id="UP000198406"/>
    </source>
</evidence>
<keyword evidence="3 11" id="KW-0396">Initiation factor</keyword>
<gene>
    <name evidence="11" type="ORF">FisN_23Hh087</name>
</gene>
<comment type="caution">
    <text evidence="11">The sequence shown here is derived from an EMBL/GenBank/DDBJ whole genome shotgun (WGS) entry which is preliminary data.</text>
</comment>
<protein>
    <recommendedName>
        <fullName evidence="2">Eukaryotic translation initiation factor 2A</fullName>
    </recommendedName>
</protein>
<dbReference type="GO" id="GO:0043022">
    <property type="term" value="F:ribosome binding"/>
    <property type="evidence" value="ECO:0007669"/>
    <property type="project" value="TreeGrafter"/>
</dbReference>
<accession>A0A1Z5KME0</accession>
<dbReference type="InterPro" id="IPR011387">
    <property type="entry name" value="TIF2A"/>
</dbReference>
<feature type="region of interest" description="Disordered" evidence="9">
    <location>
        <begin position="550"/>
        <end position="572"/>
    </location>
</feature>
<keyword evidence="8" id="KW-0175">Coiled coil</keyword>
<dbReference type="AlphaFoldDB" id="A0A1Z5KME0"/>
<evidence type="ECO:0000256" key="9">
    <source>
        <dbReference type="SAM" id="MobiDB-lite"/>
    </source>
</evidence>
<name>A0A1Z5KME0_FISSO</name>
<reference evidence="11 12" key="1">
    <citation type="journal article" date="2015" name="Plant Cell">
        <title>Oil accumulation by the oleaginous diatom Fistulifera solaris as revealed by the genome and transcriptome.</title>
        <authorList>
            <person name="Tanaka T."/>
            <person name="Maeda Y."/>
            <person name="Veluchamy A."/>
            <person name="Tanaka M."/>
            <person name="Abida H."/>
            <person name="Marechal E."/>
            <person name="Bowler C."/>
            <person name="Muto M."/>
            <person name="Sunaga Y."/>
            <person name="Tanaka M."/>
            <person name="Yoshino T."/>
            <person name="Taniguchi T."/>
            <person name="Fukuda Y."/>
            <person name="Nemoto M."/>
            <person name="Matsumoto M."/>
            <person name="Wong P.S."/>
            <person name="Aburatani S."/>
            <person name="Fujibuchi W."/>
        </authorList>
    </citation>
    <scope>NUCLEOTIDE SEQUENCE [LARGE SCALE GENOMIC DNA]</scope>
    <source>
        <strain evidence="11 12">JPCC DA0580</strain>
    </source>
</reference>
<dbReference type="GO" id="GO:0000049">
    <property type="term" value="F:tRNA binding"/>
    <property type="evidence" value="ECO:0007669"/>
    <property type="project" value="TreeGrafter"/>
</dbReference>
<dbReference type="EMBL" id="BDSP01000257">
    <property type="protein sequence ID" value="GAX27449.1"/>
    <property type="molecule type" value="Genomic_DNA"/>
</dbReference>
<proteinExistence type="inferred from homology"/>
<comment type="similarity">
    <text evidence="1">Belongs to the WD repeat EIF2A family.</text>
</comment>
<dbReference type="GO" id="GO:0006417">
    <property type="term" value="P:regulation of translation"/>
    <property type="evidence" value="ECO:0007669"/>
    <property type="project" value="UniProtKB-KW"/>
</dbReference>
<evidence type="ECO:0000256" key="5">
    <source>
        <dbReference type="ARBA" id="ARBA00022737"/>
    </source>
</evidence>
<dbReference type="Gene3D" id="2.130.10.10">
    <property type="entry name" value="YVTN repeat-like/Quinoprotein amine dehydrogenase"/>
    <property type="match status" value="1"/>
</dbReference>
<dbReference type="OrthoDB" id="2194683at2759"/>
<dbReference type="GO" id="GO:0022627">
    <property type="term" value="C:cytosolic small ribosomal subunit"/>
    <property type="evidence" value="ECO:0007669"/>
    <property type="project" value="TreeGrafter"/>
</dbReference>
<dbReference type="Proteomes" id="UP000198406">
    <property type="component" value="Unassembled WGS sequence"/>
</dbReference>
<keyword evidence="12" id="KW-1185">Reference proteome</keyword>
<keyword evidence="7" id="KW-0648">Protein biosynthesis</keyword>
<dbReference type="InterPro" id="IPR013979">
    <property type="entry name" value="TIF_beta_prop-like"/>
</dbReference>
<keyword evidence="5" id="KW-0677">Repeat</keyword>
<evidence type="ECO:0000256" key="8">
    <source>
        <dbReference type="SAM" id="Coils"/>
    </source>
</evidence>
<organism evidence="11 12">
    <name type="scientific">Fistulifera solaris</name>
    <name type="common">Oleaginous diatom</name>
    <dbReference type="NCBI Taxonomy" id="1519565"/>
    <lineage>
        <taxon>Eukaryota</taxon>
        <taxon>Sar</taxon>
        <taxon>Stramenopiles</taxon>
        <taxon>Ochrophyta</taxon>
        <taxon>Bacillariophyta</taxon>
        <taxon>Bacillariophyceae</taxon>
        <taxon>Bacillariophycidae</taxon>
        <taxon>Naviculales</taxon>
        <taxon>Naviculaceae</taxon>
        <taxon>Fistulifera</taxon>
    </lineage>
</organism>
<dbReference type="GO" id="GO:0003729">
    <property type="term" value="F:mRNA binding"/>
    <property type="evidence" value="ECO:0007669"/>
    <property type="project" value="TreeGrafter"/>
</dbReference>
<evidence type="ECO:0000256" key="2">
    <source>
        <dbReference type="ARBA" id="ARBA00013819"/>
    </source>
</evidence>
<sequence length="642" mass="70076">MSTSSNPPCRILIRSKAGVELYTVPERPGDATPLQLEDPFLVKGLTSLHQCAPDGSAAYIHITGKGITKYTLADQKEAYCLPNTVGVQMLHLSPSGTYLLTWQRFNAETCPLNLQCWNAADGKLLAGWALKNLRRDAWPNVQWTADERCAMAMTTANQVLVYSAANIQEANGGEARYQDVLKVEGITILSVPQTKPLQNMALYYFTSFVPATKNKPGRASLHAYTPGKTNSGGGQYPSLLLKSLFQAEEMKTLWNPTNDAALIVLQTAVDVSGQSYYGSSQLFLLNFANKEVVTVPLDQEGPVLDVGWMPNPSKPPHCFAVVAGRMPSMATLHNGLTGEPIFKFGHAHRNTVSWSPHGRFLCLAGFGNLAGGMGLWDRNKGKLISAGATNTAQLNANGNLKAETTTGYGWSPDSRLFAASTCTPRMNVENRVRIYTYAGEQLVDNLPWLKNQYEPDKLLEATFVPAPLTKYPDRPLTPPPDKVVINQHSSAPVSASSARKYVPPSARNRIGGGTSLAERLRKEIEGTMQGAAKVTRTDTIKKVAPTVVGLAPPTKSKSAQRREKAKIKKQSEEQAVAAIQSAVQADESQEQLDPEKLSRKLKKLLKQIDDLKAKDPSSLNDAQKKKIQSEDEILKQLKELGI</sequence>
<dbReference type="InParanoid" id="A0A1Z5KME0"/>
<keyword evidence="6" id="KW-0810">Translation regulation</keyword>
<dbReference type="SUPFAM" id="SSF82171">
    <property type="entry name" value="DPP6 N-terminal domain-like"/>
    <property type="match status" value="1"/>
</dbReference>
<feature type="region of interest" description="Disordered" evidence="9">
    <location>
        <begin position="489"/>
        <end position="514"/>
    </location>
</feature>